<dbReference type="Gene3D" id="1.20.140.150">
    <property type="match status" value="1"/>
</dbReference>
<name>A0A0N5BCD7_STREA</name>
<feature type="transmembrane region" description="Helical" evidence="7">
    <location>
        <begin position="12"/>
        <end position="30"/>
    </location>
</feature>
<keyword evidence="2 7" id="KW-0812">Transmembrane</keyword>
<comment type="subcellular location">
    <subcellularLocation>
        <location evidence="1">Membrane</location>
        <topology evidence="1">Multi-pass membrane protein</topology>
    </subcellularLocation>
</comment>
<evidence type="ECO:0000256" key="5">
    <source>
        <dbReference type="ARBA" id="ARBA00060861"/>
    </source>
</evidence>
<dbReference type="InterPro" id="IPR050579">
    <property type="entry name" value="PMP-22/EMP/MP20-like"/>
</dbReference>
<evidence type="ECO:0000313" key="8">
    <source>
        <dbReference type="Proteomes" id="UP000046392"/>
    </source>
</evidence>
<dbReference type="Proteomes" id="UP000046392">
    <property type="component" value="Unplaced"/>
</dbReference>
<dbReference type="PANTHER" id="PTHR10671">
    <property type="entry name" value="EPITHELIAL MEMBRANE PROTEIN-RELATED"/>
    <property type="match status" value="1"/>
</dbReference>
<reference evidence="9" key="1">
    <citation type="submission" date="2017-02" db="UniProtKB">
        <authorList>
            <consortium name="WormBaseParasite"/>
        </authorList>
    </citation>
    <scope>IDENTIFICATION</scope>
</reference>
<evidence type="ECO:0000256" key="4">
    <source>
        <dbReference type="ARBA" id="ARBA00023136"/>
    </source>
</evidence>
<evidence type="ECO:0000256" key="7">
    <source>
        <dbReference type="SAM" id="Phobius"/>
    </source>
</evidence>
<dbReference type="WBParaSite" id="SPAL_0000368600.1">
    <property type="protein sequence ID" value="SPAL_0000368600.1"/>
    <property type="gene ID" value="SPAL_0000368600"/>
</dbReference>
<feature type="region of interest" description="Disordered" evidence="6">
    <location>
        <begin position="221"/>
        <end position="243"/>
    </location>
</feature>
<keyword evidence="4 7" id="KW-0472">Membrane</keyword>
<proteinExistence type="inferred from homology"/>
<feature type="transmembrane region" description="Helical" evidence="7">
    <location>
        <begin position="136"/>
        <end position="158"/>
    </location>
</feature>
<evidence type="ECO:0000313" key="9">
    <source>
        <dbReference type="WBParaSite" id="SPAL_0000368600.1"/>
    </source>
</evidence>
<evidence type="ECO:0000256" key="2">
    <source>
        <dbReference type="ARBA" id="ARBA00022692"/>
    </source>
</evidence>
<evidence type="ECO:0000256" key="1">
    <source>
        <dbReference type="ARBA" id="ARBA00004141"/>
    </source>
</evidence>
<feature type="transmembrane region" description="Helical" evidence="7">
    <location>
        <begin position="99"/>
        <end position="124"/>
    </location>
</feature>
<organism evidence="8 9">
    <name type="scientific">Strongyloides papillosus</name>
    <name type="common">Intestinal threadworm</name>
    <dbReference type="NCBI Taxonomy" id="174720"/>
    <lineage>
        <taxon>Eukaryota</taxon>
        <taxon>Metazoa</taxon>
        <taxon>Ecdysozoa</taxon>
        <taxon>Nematoda</taxon>
        <taxon>Chromadorea</taxon>
        <taxon>Rhabditida</taxon>
        <taxon>Tylenchina</taxon>
        <taxon>Panagrolaimomorpha</taxon>
        <taxon>Strongyloidoidea</taxon>
        <taxon>Strongyloididae</taxon>
        <taxon>Strongyloides</taxon>
    </lineage>
</organism>
<protein>
    <submittedName>
        <fullName evidence="9">Claudin</fullName>
    </submittedName>
</protein>
<keyword evidence="8" id="KW-1185">Reference proteome</keyword>
<dbReference type="FunFam" id="1.20.140.150:FF:000042">
    <property type="entry name" value="Clc-like protein 2"/>
    <property type="match status" value="1"/>
</dbReference>
<comment type="similarity">
    <text evidence="5">Belongs to the Clc family.</text>
</comment>
<evidence type="ECO:0000256" key="6">
    <source>
        <dbReference type="SAM" id="MobiDB-lite"/>
    </source>
</evidence>
<dbReference type="Pfam" id="PF07062">
    <property type="entry name" value="Clc-like"/>
    <property type="match status" value="1"/>
</dbReference>
<evidence type="ECO:0000256" key="3">
    <source>
        <dbReference type="ARBA" id="ARBA00022989"/>
    </source>
</evidence>
<feature type="transmembrane region" description="Helical" evidence="7">
    <location>
        <begin position="183"/>
        <end position="210"/>
    </location>
</feature>
<dbReference type="AlphaFoldDB" id="A0A0N5BCD7"/>
<dbReference type="GO" id="GO:0005886">
    <property type="term" value="C:plasma membrane"/>
    <property type="evidence" value="ECO:0007669"/>
    <property type="project" value="TreeGrafter"/>
</dbReference>
<sequence>MDFSTKLAKAEFATFVLIAVSNFFVFLGLATPNWQVAEDTDVHRTVSSGLWLYCPGAGQCWYIFSDDVVNYYEKVDVCRFLLIGDCRKKLLRTPYFFGWHYAVLILIIIELVLSTIGLIGIAMAYFRPNYKKVGTVVLDAAIFMACLVLGIALSVFVINAEMLESRYLIGVQNTFEKTYGYSFYLAAFGLFILVIGTFGAIMCTTLVFFYKDEGTSNLPKYIKNDPKHNQRNSESLKGYTGHPPTPVSNYLPMREIAPFSHNGSIVTDNFSDTNFDGSIVTGSIVNPEQFSIGLRHTGENTSRTYFSY</sequence>
<keyword evidence="3 7" id="KW-1133">Transmembrane helix</keyword>
<dbReference type="InterPro" id="IPR010761">
    <property type="entry name" value="Clc_prot-like"/>
</dbReference>
<dbReference type="PANTHER" id="PTHR10671:SF96">
    <property type="entry name" value="CLC-LIKE PROTEIN 5"/>
    <property type="match status" value="1"/>
</dbReference>
<accession>A0A0N5BCD7</accession>